<accession>A0A061SP16</accession>
<dbReference type="InterPro" id="IPR026741">
    <property type="entry name" value="SNO"/>
</dbReference>
<dbReference type="AlphaFoldDB" id="A0A061SP16"/>
<feature type="compositionally biased region" description="Low complexity" evidence="2">
    <location>
        <begin position="15"/>
        <end position="33"/>
    </location>
</feature>
<feature type="region of interest" description="Disordered" evidence="2">
    <location>
        <begin position="1"/>
        <end position="76"/>
    </location>
</feature>
<name>A0A061SP16_9CHLO</name>
<evidence type="ECO:0000256" key="2">
    <source>
        <dbReference type="SAM" id="MobiDB-lite"/>
    </source>
</evidence>
<dbReference type="InterPro" id="IPR027417">
    <property type="entry name" value="P-loop_NTPase"/>
</dbReference>
<dbReference type="GO" id="GO:0042393">
    <property type="term" value="F:histone binding"/>
    <property type="evidence" value="ECO:0007669"/>
    <property type="project" value="TreeGrafter"/>
</dbReference>
<dbReference type="EMBL" id="GBEZ01000431">
    <property type="protein sequence ID" value="JAC84456.1"/>
    <property type="molecule type" value="Transcribed_RNA"/>
</dbReference>
<protein>
    <submittedName>
        <fullName evidence="4">Strawberry notch protein 1</fullName>
    </submittedName>
    <submittedName>
        <fullName evidence="5">Strawberry notch protein 2</fullName>
    </submittedName>
</protein>
<organism evidence="5">
    <name type="scientific">Tetraselmis sp. GSL018</name>
    <dbReference type="NCBI Taxonomy" id="582737"/>
    <lineage>
        <taxon>Eukaryota</taxon>
        <taxon>Viridiplantae</taxon>
        <taxon>Chlorophyta</taxon>
        <taxon>core chlorophytes</taxon>
        <taxon>Chlorodendrophyceae</taxon>
        <taxon>Chlorodendrales</taxon>
        <taxon>Chlorodendraceae</taxon>
        <taxon>Tetraselmis</taxon>
    </lineage>
</organism>
<evidence type="ECO:0000256" key="1">
    <source>
        <dbReference type="ARBA" id="ARBA00006992"/>
    </source>
</evidence>
<dbReference type="PANTHER" id="PTHR12706">
    <property type="entry name" value="STRAWBERRY NOTCH-RELATED"/>
    <property type="match status" value="1"/>
</dbReference>
<feature type="non-terminal residue" evidence="5">
    <location>
        <position position="333"/>
    </location>
</feature>
<dbReference type="GO" id="GO:0005634">
    <property type="term" value="C:nucleus"/>
    <property type="evidence" value="ECO:0007669"/>
    <property type="project" value="TreeGrafter"/>
</dbReference>
<dbReference type="EMBL" id="GBEZ01019080">
    <property type="protein sequence ID" value="JAC67426.1"/>
    <property type="molecule type" value="Transcribed_RNA"/>
</dbReference>
<dbReference type="GO" id="GO:0006355">
    <property type="term" value="P:regulation of DNA-templated transcription"/>
    <property type="evidence" value="ECO:0007669"/>
    <property type="project" value="InterPro"/>
</dbReference>
<reference evidence="5" key="1">
    <citation type="submission" date="2014-05" db="EMBL/GenBank/DDBJ databases">
        <title>The transcriptome of the halophilic microalga Tetraselmis sp. GSL018 isolated from the Great Salt Lake, Utah.</title>
        <authorList>
            <person name="Jinkerson R.E."/>
            <person name="D'Adamo S."/>
            <person name="Posewitz M.C."/>
        </authorList>
    </citation>
    <scope>NUCLEOTIDE SEQUENCE</scope>
    <source>
        <strain evidence="5">GSL018</strain>
    </source>
</reference>
<feature type="region of interest" description="Disordered" evidence="2">
    <location>
        <begin position="113"/>
        <end position="133"/>
    </location>
</feature>
<evidence type="ECO:0000313" key="5">
    <source>
        <dbReference type="EMBL" id="JAC84456.1"/>
    </source>
</evidence>
<dbReference type="GO" id="GO:0031490">
    <property type="term" value="F:chromatin DNA binding"/>
    <property type="evidence" value="ECO:0007669"/>
    <property type="project" value="TreeGrafter"/>
</dbReference>
<evidence type="ECO:0000259" key="3">
    <source>
        <dbReference type="Pfam" id="PF13871"/>
    </source>
</evidence>
<dbReference type="Pfam" id="PF13871">
    <property type="entry name" value="Helicase_C_4"/>
    <property type="match status" value="1"/>
</dbReference>
<dbReference type="SUPFAM" id="SSF52540">
    <property type="entry name" value="P-loop containing nucleoside triphosphate hydrolases"/>
    <property type="match status" value="1"/>
</dbReference>
<comment type="similarity">
    <text evidence="1">Belongs to the SBNO family.</text>
</comment>
<dbReference type="InterPro" id="IPR026937">
    <property type="entry name" value="SBNO_Helicase_C_dom"/>
</dbReference>
<sequence length="333" mass="35329">MPVTPHANCLDAKMSSSGESCCSDSEGSDSKSSGFAERGDSDDSDFDVQSEGGSLLRGGPARGTRPRGRGVIELSGSDGSACKTMAGCSGSCDGATSKSGDCRRRGARAAAEPLGDRCQDSSMESDTAFLPQGGGRPEVRMIISMLLRAVDSLELPPNPLDEITARCGGPGNVAEMTGRTMHIVRNADGTATYRRREAEVSQKDINLREMANFMSGRKLVAIISDAASTGISLHSDKGMENKRPRMHFTLELPWSADKAIQQFGRSHRSNQAAAPTYDLLITNCGGERRFATCAARRLMSLGALTKGDRRAMGAGCDLKDFEIHGPCGARALR</sequence>
<proteinExistence type="inferred from homology"/>
<evidence type="ECO:0000313" key="4">
    <source>
        <dbReference type="EMBL" id="JAC67426.1"/>
    </source>
</evidence>
<gene>
    <name evidence="4" type="ORF">TSPGSL018_11202</name>
    <name evidence="5" type="ORF">TSPGSL018_928</name>
</gene>
<dbReference type="PANTHER" id="PTHR12706:SF30">
    <property type="entry name" value="PROTEIN STRAWBERRY NOTCH-RELATED"/>
    <property type="match status" value="1"/>
</dbReference>
<feature type="domain" description="Strawberry notch helicase C" evidence="3">
    <location>
        <begin position="158"/>
        <end position="333"/>
    </location>
</feature>